<keyword evidence="3" id="KW-1185">Reference proteome</keyword>
<gene>
    <name evidence="2" type="ORF">GT755_14110</name>
</gene>
<dbReference type="Proteomes" id="UP000479526">
    <property type="component" value="Unassembled WGS sequence"/>
</dbReference>
<organism evidence="2 3">
    <name type="scientific">Herbidospora solisilvae</name>
    <dbReference type="NCBI Taxonomy" id="2696284"/>
    <lineage>
        <taxon>Bacteria</taxon>
        <taxon>Bacillati</taxon>
        <taxon>Actinomycetota</taxon>
        <taxon>Actinomycetes</taxon>
        <taxon>Streptosporangiales</taxon>
        <taxon>Streptosporangiaceae</taxon>
        <taxon>Herbidospora</taxon>
    </lineage>
</organism>
<accession>A0A7C9JU82</accession>
<dbReference type="EMBL" id="WXEW01000004">
    <property type="protein sequence ID" value="NAS22819.1"/>
    <property type="molecule type" value="Genomic_DNA"/>
</dbReference>
<proteinExistence type="predicted"/>
<evidence type="ECO:0000256" key="1">
    <source>
        <dbReference type="SAM" id="MobiDB-lite"/>
    </source>
</evidence>
<protein>
    <submittedName>
        <fullName evidence="2">Uncharacterized protein</fullName>
    </submittedName>
</protein>
<evidence type="ECO:0000313" key="3">
    <source>
        <dbReference type="Proteomes" id="UP000479526"/>
    </source>
</evidence>
<feature type="region of interest" description="Disordered" evidence="1">
    <location>
        <begin position="17"/>
        <end position="56"/>
    </location>
</feature>
<name>A0A7C9JU82_9ACTN</name>
<sequence length="56" mass="5888">MRGPIGKLRAATSKFYGTDHVPLDGHGHADGHGHGHGHGHDEHAAVGAGDHPRELR</sequence>
<feature type="compositionally biased region" description="Basic and acidic residues" evidence="1">
    <location>
        <begin position="21"/>
        <end position="56"/>
    </location>
</feature>
<dbReference type="RefSeq" id="WP_161480179.1">
    <property type="nucleotide sequence ID" value="NZ_WXEW01000004.1"/>
</dbReference>
<dbReference type="AlphaFoldDB" id="A0A7C9JU82"/>
<comment type="caution">
    <text evidence="2">The sequence shown here is derived from an EMBL/GenBank/DDBJ whole genome shotgun (WGS) entry which is preliminary data.</text>
</comment>
<reference evidence="2 3" key="1">
    <citation type="submission" date="2020-01" db="EMBL/GenBank/DDBJ databases">
        <title>Herbidospora sp. NEAU-GS84 nov., a novel actinomycete isolated from soil.</title>
        <authorList>
            <person name="Han L."/>
        </authorList>
    </citation>
    <scope>NUCLEOTIDE SEQUENCE [LARGE SCALE GENOMIC DNA]</scope>
    <source>
        <strain evidence="2 3">NEAU-GS84</strain>
    </source>
</reference>
<evidence type="ECO:0000313" key="2">
    <source>
        <dbReference type="EMBL" id="NAS22819.1"/>
    </source>
</evidence>